<protein>
    <submittedName>
        <fullName evidence="2">CheW-like domain protein</fullName>
    </submittedName>
</protein>
<dbReference type="PROSITE" id="PS50851">
    <property type="entry name" value="CHEW"/>
    <property type="match status" value="1"/>
</dbReference>
<gene>
    <name evidence="3" type="ORF">A8135_08375</name>
    <name evidence="2" type="ORF">Ljam_0774</name>
</gene>
<dbReference type="GO" id="GO:0007165">
    <property type="term" value="P:signal transduction"/>
    <property type="evidence" value="ECO:0007669"/>
    <property type="project" value="InterPro"/>
</dbReference>
<comment type="caution">
    <text evidence="2">The sequence shown here is derived from an EMBL/GenBank/DDBJ whole genome shotgun (WGS) entry which is preliminary data.</text>
</comment>
<sequence>MTNKHLESSKAKQVLAARAKLIAKKKMDVSSTSDAAILVFYVGAEQKYAIPYTAIDKVVSAQKTIVIPGVNPLCSGLLYHNAEIWPVVNLDVLLNCKETETVSNFILLQDRQYHYAFRIGTIIGQVEYDESITLDHLSAGESEQQSSSILGIYQADIALLNIEAIFKLLGTIQIE</sequence>
<evidence type="ECO:0000313" key="5">
    <source>
        <dbReference type="Proteomes" id="UP000093336"/>
    </source>
</evidence>
<evidence type="ECO:0000313" key="3">
    <source>
        <dbReference type="EMBL" id="OCH99250.1"/>
    </source>
</evidence>
<reference evidence="2 4" key="1">
    <citation type="submission" date="2015-11" db="EMBL/GenBank/DDBJ databases">
        <title>Genomic analysis of 38 Legionella species identifies large and diverse effector repertoires.</title>
        <authorList>
            <person name="Burstein D."/>
            <person name="Amaro F."/>
            <person name="Zusman T."/>
            <person name="Lifshitz Z."/>
            <person name="Cohen O."/>
            <person name="Gilbert J.A."/>
            <person name="Pupko T."/>
            <person name="Shuman H.A."/>
            <person name="Segal G."/>
        </authorList>
    </citation>
    <scope>NUCLEOTIDE SEQUENCE [LARGE SCALE GENOMIC DNA]</scope>
    <source>
        <strain evidence="2 4">JA-26-G1-E2</strain>
    </source>
</reference>
<dbReference type="InterPro" id="IPR002545">
    <property type="entry name" value="CheW-lke_dom"/>
</dbReference>
<reference evidence="3 5" key="2">
    <citation type="submission" date="2016-05" db="EMBL/GenBank/DDBJ databases">
        <authorList>
            <person name="Prochazka B."/>
            <person name="Indra A."/>
            <person name="Hasenberger P."/>
            <person name="Blaschitz M."/>
            <person name="Wagner L."/>
            <person name="Wewalka G."/>
            <person name="Sorschag S."/>
            <person name="Schmid D."/>
            <person name="Ruppitsch W."/>
        </authorList>
    </citation>
    <scope>NUCLEOTIDE SEQUENCE [LARGE SCALE GENOMIC DNA]</scope>
    <source>
        <strain evidence="3 5">974010_12</strain>
    </source>
</reference>
<dbReference type="SUPFAM" id="SSF50341">
    <property type="entry name" value="CheW-like"/>
    <property type="match status" value="1"/>
</dbReference>
<dbReference type="OrthoDB" id="5646702at2"/>
<dbReference type="Pfam" id="PF01584">
    <property type="entry name" value="CheW"/>
    <property type="match status" value="1"/>
</dbReference>
<evidence type="ECO:0000259" key="1">
    <source>
        <dbReference type="PROSITE" id="PS50851"/>
    </source>
</evidence>
<keyword evidence="5" id="KW-1185">Reference proteome</keyword>
<evidence type="ECO:0000313" key="2">
    <source>
        <dbReference type="EMBL" id="KTD09424.1"/>
    </source>
</evidence>
<dbReference type="Proteomes" id="UP000054715">
    <property type="component" value="Unassembled WGS sequence"/>
</dbReference>
<dbReference type="Gene3D" id="2.40.50.180">
    <property type="entry name" value="CheA-289, Domain 4"/>
    <property type="match status" value="1"/>
</dbReference>
<dbReference type="EMBL" id="LYOZ01000002">
    <property type="protein sequence ID" value="OCH99250.1"/>
    <property type="molecule type" value="Genomic_DNA"/>
</dbReference>
<dbReference type="EMBL" id="LNYG01000012">
    <property type="protein sequence ID" value="KTD09424.1"/>
    <property type="molecule type" value="Genomic_DNA"/>
</dbReference>
<feature type="domain" description="CheW-like" evidence="1">
    <location>
        <begin position="34"/>
        <end position="174"/>
    </location>
</feature>
<evidence type="ECO:0000313" key="4">
    <source>
        <dbReference type="Proteomes" id="UP000054715"/>
    </source>
</evidence>
<dbReference type="PATRIC" id="fig|455.5.peg.824"/>
<proteinExistence type="predicted"/>
<dbReference type="STRING" id="455.Ljam_0774"/>
<accession>A0A0W0UNG5</accession>
<dbReference type="SMART" id="SM00260">
    <property type="entry name" value="CheW"/>
    <property type="match status" value="1"/>
</dbReference>
<dbReference type="GO" id="GO:0006935">
    <property type="term" value="P:chemotaxis"/>
    <property type="evidence" value="ECO:0007669"/>
    <property type="project" value="InterPro"/>
</dbReference>
<dbReference type="RefSeq" id="WP_058448815.1">
    <property type="nucleotide sequence ID" value="NZ_CAAAJF010000006.1"/>
</dbReference>
<organism evidence="2 4">
    <name type="scientific">Legionella jamestowniensis</name>
    <dbReference type="NCBI Taxonomy" id="455"/>
    <lineage>
        <taxon>Bacteria</taxon>
        <taxon>Pseudomonadati</taxon>
        <taxon>Pseudomonadota</taxon>
        <taxon>Gammaproteobacteria</taxon>
        <taxon>Legionellales</taxon>
        <taxon>Legionellaceae</taxon>
        <taxon>Legionella</taxon>
    </lineage>
</organism>
<dbReference type="InterPro" id="IPR036061">
    <property type="entry name" value="CheW-like_dom_sf"/>
</dbReference>
<dbReference type="Proteomes" id="UP000093336">
    <property type="component" value="Unassembled WGS sequence"/>
</dbReference>
<dbReference type="Gene3D" id="2.30.30.40">
    <property type="entry name" value="SH3 Domains"/>
    <property type="match status" value="1"/>
</dbReference>
<dbReference type="AlphaFoldDB" id="A0A0W0UNG5"/>
<name>A0A0W0UNG5_9GAMM</name>